<dbReference type="EMBL" id="JABDTM020019006">
    <property type="protein sequence ID" value="KAH0817688.1"/>
    <property type="molecule type" value="Genomic_DNA"/>
</dbReference>
<dbReference type="AlphaFoldDB" id="A0A8J6LFU5"/>
<feature type="region of interest" description="Disordered" evidence="1">
    <location>
        <begin position="48"/>
        <end position="88"/>
    </location>
</feature>
<keyword evidence="3" id="KW-1185">Reference proteome</keyword>
<evidence type="ECO:0000256" key="1">
    <source>
        <dbReference type="SAM" id="MobiDB-lite"/>
    </source>
</evidence>
<feature type="compositionally biased region" description="Basic and acidic residues" evidence="1">
    <location>
        <begin position="51"/>
        <end position="70"/>
    </location>
</feature>
<proteinExistence type="predicted"/>
<evidence type="ECO:0000313" key="2">
    <source>
        <dbReference type="EMBL" id="KAH0817688.1"/>
    </source>
</evidence>
<accession>A0A8J6LFU5</accession>
<evidence type="ECO:0000313" key="3">
    <source>
        <dbReference type="Proteomes" id="UP000719412"/>
    </source>
</evidence>
<dbReference type="Proteomes" id="UP000719412">
    <property type="component" value="Unassembled WGS sequence"/>
</dbReference>
<reference evidence="2" key="1">
    <citation type="journal article" date="2020" name="J Insects Food Feed">
        <title>The yellow mealworm (Tenebrio molitor) genome: a resource for the emerging insects as food and feed industry.</title>
        <authorList>
            <person name="Eriksson T."/>
            <person name="Andere A."/>
            <person name="Kelstrup H."/>
            <person name="Emery V."/>
            <person name="Picard C."/>
        </authorList>
    </citation>
    <scope>NUCLEOTIDE SEQUENCE</scope>
    <source>
        <strain evidence="2">Stoneville</strain>
        <tissue evidence="2">Whole head</tissue>
    </source>
</reference>
<reference evidence="2" key="2">
    <citation type="submission" date="2021-08" db="EMBL/GenBank/DDBJ databases">
        <authorList>
            <person name="Eriksson T."/>
        </authorList>
    </citation>
    <scope>NUCLEOTIDE SEQUENCE</scope>
    <source>
        <strain evidence="2">Stoneville</strain>
        <tissue evidence="2">Whole head</tissue>
    </source>
</reference>
<protein>
    <submittedName>
        <fullName evidence="2">Uncharacterized protein</fullName>
    </submittedName>
</protein>
<sequence length="88" mass="9738">MAIREPPVGSRHLHTFYISNFMVADLRKTNRSAHVDGTFAYGTRELASVRSTDEKEGKRSDGHNNCHRQSEGAPPHTYANVYVAGAPP</sequence>
<organism evidence="2 3">
    <name type="scientific">Tenebrio molitor</name>
    <name type="common">Yellow mealworm beetle</name>
    <dbReference type="NCBI Taxonomy" id="7067"/>
    <lineage>
        <taxon>Eukaryota</taxon>
        <taxon>Metazoa</taxon>
        <taxon>Ecdysozoa</taxon>
        <taxon>Arthropoda</taxon>
        <taxon>Hexapoda</taxon>
        <taxon>Insecta</taxon>
        <taxon>Pterygota</taxon>
        <taxon>Neoptera</taxon>
        <taxon>Endopterygota</taxon>
        <taxon>Coleoptera</taxon>
        <taxon>Polyphaga</taxon>
        <taxon>Cucujiformia</taxon>
        <taxon>Tenebrionidae</taxon>
        <taxon>Tenebrio</taxon>
    </lineage>
</organism>
<gene>
    <name evidence="2" type="ORF">GEV33_005103</name>
</gene>
<comment type="caution">
    <text evidence="2">The sequence shown here is derived from an EMBL/GenBank/DDBJ whole genome shotgun (WGS) entry which is preliminary data.</text>
</comment>
<name>A0A8J6LFU5_TENMO</name>